<gene>
    <name evidence="4" type="ORF">EFK50_10795</name>
</gene>
<dbReference type="Pfam" id="PF18915">
    <property type="entry name" value="DUF5667"/>
    <property type="match status" value="1"/>
</dbReference>
<dbReference type="Proteomes" id="UP000267128">
    <property type="component" value="Unassembled WGS sequence"/>
</dbReference>
<protein>
    <recommendedName>
        <fullName evidence="3">DUF5667 domain-containing protein</fullName>
    </recommendedName>
</protein>
<feature type="region of interest" description="Disordered" evidence="1">
    <location>
        <begin position="294"/>
        <end position="339"/>
    </location>
</feature>
<evidence type="ECO:0000259" key="3">
    <source>
        <dbReference type="Pfam" id="PF18915"/>
    </source>
</evidence>
<organism evidence="4 5">
    <name type="scientific">Nocardioides marmoriginsengisoli</name>
    <dbReference type="NCBI Taxonomy" id="661483"/>
    <lineage>
        <taxon>Bacteria</taxon>
        <taxon>Bacillati</taxon>
        <taxon>Actinomycetota</taxon>
        <taxon>Actinomycetes</taxon>
        <taxon>Propionibacteriales</taxon>
        <taxon>Nocardioidaceae</taxon>
        <taxon>Nocardioides</taxon>
    </lineage>
</organism>
<keyword evidence="2" id="KW-1133">Transmembrane helix</keyword>
<dbReference type="EMBL" id="RJSE01000007">
    <property type="protein sequence ID" value="RNL62265.1"/>
    <property type="molecule type" value="Genomic_DNA"/>
</dbReference>
<reference evidence="4 5" key="1">
    <citation type="submission" date="2018-11" db="EMBL/GenBank/DDBJ databases">
        <authorList>
            <person name="Li F."/>
        </authorList>
    </citation>
    <scope>NUCLEOTIDE SEQUENCE [LARGE SCALE GENOMIC DNA]</scope>
    <source>
        <strain evidence="4 5">Gsoil 097</strain>
    </source>
</reference>
<evidence type="ECO:0000313" key="4">
    <source>
        <dbReference type="EMBL" id="RNL62265.1"/>
    </source>
</evidence>
<dbReference type="RefSeq" id="WP_123227562.1">
    <property type="nucleotide sequence ID" value="NZ_RJSE01000007.1"/>
</dbReference>
<keyword evidence="5" id="KW-1185">Reference proteome</keyword>
<feature type="compositionally biased region" description="Polar residues" evidence="1">
    <location>
        <begin position="301"/>
        <end position="318"/>
    </location>
</feature>
<evidence type="ECO:0000256" key="1">
    <source>
        <dbReference type="SAM" id="MobiDB-lite"/>
    </source>
</evidence>
<sequence>MTPLSPARRDAEAFARAVDGARGDVADRYSDLLTCVDVLREQEIPAPRADFVADLRMRLMDAADTLLVPAEATLAPVVPLQQPSTNRRQRRISIAAAALVVVGGTAGVAAAAENALPGDALYPLKRSIESAQVSLNGSDSGKGQDLLRQAGTRLNEVDGLLTKNDSTTQITHTLSSFKRSATDGADLLFVDFQRTGDTETISRLRAMLSSQLTKLDSLSSDAPADARPAFAAARQLLSDLDQQASVLCADCGPGGISEKLRISSAPALGSLFELPVSRAEHKAAVEARNQAELAGKAGQIAKSTKTDNTPATPDSSGKTADDPDVDPGTGLPVPTPPKVGGLTGVVGGLTSGVSALLGGGGTPLTDTLNNTLATLTGLLPK</sequence>
<keyword evidence="2" id="KW-0472">Membrane</keyword>
<dbReference type="OrthoDB" id="3402808at2"/>
<proteinExistence type="predicted"/>
<comment type="caution">
    <text evidence="4">The sequence shown here is derived from an EMBL/GenBank/DDBJ whole genome shotgun (WGS) entry which is preliminary data.</text>
</comment>
<evidence type="ECO:0000256" key="2">
    <source>
        <dbReference type="SAM" id="Phobius"/>
    </source>
</evidence>
<accession>A0A3N0CFP0</accession>
<evidence type="ECO:0000313" key="5">
    <source>
        <dbReference type="Proteomes" id="UP000267128"/>
    </source>
</evidence>
<feature type="transmembrane region" description="Helical" evidence="2">
    <location>
        <begin position="92"/>
        <end position="112"/>
    </location>
</feature>
<keyword evidence="2" id="KW-0812">Transmembrane</keyword>
<feature type="domain" description="DUF5667" evidence="3">
    <location>
        <begin position="115"/>
        <end position="188"/>
    </location>
</feature>
<name>A0A3N0CFP0_9ACTN</name>
<dbReference type="InterPro" id="IPR043725">
    <property type="entry name" value="DUF5667"/>
</dbReference>
<dbReference type="AlphaFoldDB" id="A0A3N0CFP0"/>